<dbReference type="OrthoDB" id="3210398at2759"/>
<feature type="compositionally biased region" description="Low complexity" evidence="1">
    <location>
        <begin position="128"/>
        <end position="137"/>
    </location>
</feature>
<gene>
    <name evidence="2" type="ORF">RSOLAG1IB_07493</name>
</gene>
<dbReference type="AlphaFoldDB" id="A0A0B7FEK6"/>
<organism evidence="2 3">
    <name type="scientific">Thanatephorus cucumeris (strain AG1-IB / isolate 7/3/14)</name>
    <name type="common">Lettuce bottom rot fungus</name>
    <name type="synonym">Rhizoctonia solani</name>
    <dbReference type="NCBI Taxonomy" id="1108050"/>
    <lineage>
        <taxon>Eukaryota</taxon>
        <taxon>Fungi</taxon>
        <taxon>Dikarya</taxon>
        <taxon>Basidiomycota</taxon>
        <taxon>Agaricomycotina</taxon>
        <taxon>Agaricomycetes</taxon>
        <taxon>Cantharellales</taxon>
        <taxon>Ceratobasidiaceae</taxon>
        <taxon>Rhizoctonia</taxon>
        <taxon>Rhizoctonia solani AG-1</taxon>
    </lineage>
</organism>
<feature type="compositionally biased region" description="Low complexity" evidence="1">
    <location>
        <begin position="158"/>
        <end position="167"/>
    </location>
</feature>
<feature type="compositionally biased region" description="Basic and acidic residues" evidence="1">
    <location>
        <begin position="102"/>
        <end position="113"/>
    </location>
</feature>
<proteinExistence type="predicted"/>
<name>A0A0B7FEK6_THACB</name>
<evidence type="ECO:0000313" key="3">
    <source>
        <dbReference type="Proteomes" id="UP000059188"/>
    </source>
</evidence>
<sequence>MYLSQACRSKALSPVNAAGFVRLMHSSSSVPNESGKPRQAPLALDLDGILLNRDADPGVRSKNFNPTLKDMGRTAGHVDQLLSTRLQRRLPESQRQSQIQTDEPRTARPRQNERSFAPRSPSGRPSLARNNRPGTPRRTNRPARPRGPTARMDQTQSTEPEVPLTPVELPPRRYNLTSLTVLATRPPSLSTKGGARSSDPVQRIRETIGGDYSQWMPKEDVAAAGKADATTVERARLALAFNSTVQPKDRKKLIDTAQMMLSKGRSSNPAVAA</sequence>
<evidence type="ECO:0000256" key="1">
    <source>
        <dbReference type="SAM" id="MobiDB-lite"/>
    </source>
</evidence>
<dbReference type="Proteomes" id="UP000059188">
    <property type="component" value="Unassembled WGS sequence"/>
</dbReference>
<feature type="region of interest" description="Disordered" evidence="1">
    <location>
        <begin position="54"/>
        <end position="171"/>
    </location>
</feature>
<protein>
    <submittedName>
        <fullName evidence="2">Uncharacterized protein</fullName>
    </submittedName>
</protein>
<accession>A0A0B7FEK6</accession>
<keyword evidence="3" id="KW-1185">Reference proteome</keyword>
<dbReference type="EMBL" id="LN679119">
    <property type="protein sequence ID" value="CEL56040.1"/>
    <property type="molecule type" value="Genomic_DNA"/>
</dbReference>
<evidence type="ECO:0000313" key="2">
    <source>
        <dbReference type="EMBL" id="CEL56040.1"/>
    </source>
</evidence>
<reference evidence="2 3" key="1">
    <citation type="submission" date="2014-11" db="EMBL/GenBank/DDBJ databases">
        <authorList>
            <person name="Wibberg Daniel"/>
        </authorList>
    </citation>
    <scope>NUCLEOTIDE SEQUENCE [LARGE SCALE GENOMIC DNA]</scope>
    <source>
        <strain evidence="2">Rhizoctonia solani AG1-IB 7/3/14</strain>
    </source>
</reference>